<reference evidence="2" key="1">
    <citation type="submission" date="2020-08" db="EMBL/GenBank/DDBJ databases">
        <title>Spodoptera exigua strain:BAW_Kor-Di-RS1 Genome sequencing and assembly.</title>
        <authorList>
            <person name="Kim J."/>
            <person name="Nam H.Y."/>
            <person name="Kwon M."/>
            <person name="Choi J.H."/>
            <person name="Cho S.R."/>
            <person name="Kim G.-H."/>
        </authorList>
    </citation>
    <scope>NUCLEOTIDE SEQUENCE</scope>
    <source>
        <strain evidence="2">BAW_Kor-Di-RS1</strain>
        <tissue evidence="2">Whole-body</tissue>
    </source>
</reference>
<feature type="compositionally biased region" description="Polar residues" evidence="1">
    <location>
        <begin position="10"/>
        <end position="33"/>
    </location>
</feature>
<evidence type="ECO:0000313" key="2">
    <source>
        <dbReference type="EMBL" id="KAF9409174.1"/>
    </source>
</evidence>
<feature type="region of interest" description="Disordered" evidence="1">
    <location>
        <begin position="1"/>
        <end position="38"/>
    </location>
</feature>
<dbReference type="Proteomes" id="UP000648187">
    <property type="component" value="Unassembled WGS sequence"/>
</dbReference>
<sequence length="138" mass="15081">MVVVVKMPSDSGSAWSPPASNSERRLSNSSDGSAGSGYSKACCYHDYDLMARTEKKPSVKKICIVNLKSKQNDGSSCPPSLSILLTEDPIHPIDSPAIFKPLLLGALRGIKRERLEGSVSKREHYEEYLDKSTPVLKT</sequence>
<dbReference type="EMBL" id="JACKWZ010000332">
    <property type="protein sequence ID" value="KAF9409174.1"/>
    <property type="molecule type" value="Genomic_DNA"/>
</dbReference>
<comment type="caution">
    <text evidence="2">The sequence shown here is derived from an EMBL/GenBank/DDBJ whole genome shotgun (WGS) entry which is preliminary data.</text>
</comment>
<evidence type="ECO:0000313" key="3">
    <source>
        <dbReference type="Proteomes" id="UP000648187"/>
    </source>
</evidence>
<organism evidence="2 3">
    <name type="scientific">Spodoptera exigua</name>
    <name type="common">Beet armyworm</name>
    <name type="synonym">Noctua fulgens</name>
    <dbReference type="NCBI Taxonomy" id="7107"/>
    <lineage>
        <taxon>Eukaryota</taxon>
        <taxon>Metazoa</taxon>
        <taxon>Ecdysozoa</taxon>
        <taxon>Arthropoda</taxon>
        <taxon>Hexapoda</taxon>
        <taxon>Insecta</taxon>
        <taxon>Pterygota</taxon>
        <taxon>Neoptera</taxon>
        <taxon>Endopterygota</taxon>
        <taxon>Lepidoptera</taxon>
        <taxon>Glossata</taxon>
        <taxon>Ditrysia</taxon>
        <taxon>Noctuoidea</taxon>
        <taxon>Noctuidae</taxon>
        <taxon>Amphipyrinae</taxon>
        <taxon>Spodoptera</taxon>
    </lineage>
</organism>
<evidence type="ECO:0000256" key="1">
    <source>
        <dbReference type="SAM" id="MobiDB-lite"/>
    </source>
</evidence>
<keyword evidence="3" id="KW-1185">Reference proteome</keyword>
<gene>
    <name evidence="2" type="ORF">HW555_011391</name>
</gene>
<accession>A0A835G5C9</accession>
<dbReference type="AlphaFoldDB" id="A0A835G5C9"/>
<name>A0A835G5C9_SPOEX</name>
<protein>
    <submittedName>
        <fullName evidence="2">Uncharacterized protein</fullName>
    </submittedName>
</protein>
<proteinExistence type="predicted"/>